<feature type="chain" id="PRO_5046049412" evidence="1">
    <location>
        <begin position="21"/>
        <end position="251"/>
    </location>
</feature>
<dbReference type="RefSeq" id="WP_138728110.1">
    <property type="nucleotide sequence ID" value="NZ_SRMP02000012.1"/>
</dbReference>
<dbReference type="Pfam" id="PF12099">
    <property type="entry name" value="DUF3575"/>
    <property type="match status" value="1"/>
</dbReference>
<reference evidence="2 3" key="1">
    <citation type="submission" date="2024-12" db="EMBL/GenBank/DDBJ databases">
        <authorList>
            <person name="Hu S."/>
        </authorList>
    </citation>
    <scope>NUCLEOTIDE SEQUENCE [LARGE SCALE GENOMIC DNA]</scope>
    <source>
        <strain evidence="2 3">P-25</strain>
    </source>
</reference>
<keyword evidence="1" id="KW-0732">Signal</keyword>
<dbReference type="InterPro" id="IPR021958">
    <property type="entry name" value="DUF3575"/>
</dbReference>
<evidence type="ECO:0000313" key="2">
    <source>
        <dbReference type="EMBL" id="MFN0291506.1"/>
    </source>
</evidence>
<dbReference type="EMBL" id="SRMP02000012">
    <property type="protein sequence ID" value="MFN0291506.1"/>
    <property type="molecule type" value="Genomic_DNA"/>
</dbReference>
<comment type="caution">
    <text evidence="2">The sequence shown here is derived from an EMBL/GenBank/DDBJ whole genome shotgun (WGS) entry which is preliminary data.</text>
</comment>
<accession>A0ABW9JIF5</accession>
<dbReference type="Proteomes" id="UP001517367">
    <property type="component" value="Unassembled WGS sequence"/>
</dbReference>
<evidence type="ECO:0000256" key="1">
    <source>
        <dbReference type="SAM" id="SignalP"/>
    </source>
</evidence>
<gene>
    <name evidence="2" type="ORF">E5L68_008875</name>
</gene>
<proteinExistence type="predicted"/>
<organism evidence="2 3">
    <name type="scientific">Pedobacter helvus</name>
    <dbReference type="NCBI Taxonomy" id="2563444"/>
    <lineage>
        <taxon>Bacteria</taxon>
        <taxon>Pseudomonadati</taxon>
        <taxon>Bacteroidota</taxon>
        <taxon>Sphingobacteriia</taxon>
        <taxon>Sphingobacteriales</taxon>
        <taxon>Sphingobacteriaceae</taxon>
        <taxon>Pedobacter</taxon>
    </lineage>
</organism>
<sequence length="251" mass="27731">MRKLILICGLIALFANQTYAQLSDSTQQNKNVIKINLLSLPFNNLHLQYERQIAKKTSVALGLRFMPKGNIPLKSTVLDLIDDPDATKHLTNLKTGNFAITPEIRFYLGKAALKGFYIAPFARYSRYTASLPFDFTVDDGMGNEYSEVIPLEGNLTTITGGLQLGSQFRLGKMVTLDWWILGPQYGGSKGNIAGRKNLSPEEQQELREQLEDITDLPLVKVTTKVDGNGANVDIKGPWAGVRAGLALGIRF</sequence>
<protein>
    <submittedName>
        <fullName evidence="2">DUF3575 domain-containing protein</fullName>
    </submittedName>
</protein>
<keyword evidence="3" id="KW-1185">Reference proteome</keyword>
<feature type="signal peptide" evidence="1">
    <location>
        <begin position="1"/>
        <end position="20"/>
    </location>
</feature>
<name>A0ABW9JIF5_9SPHI</name>
<evidence type="ECO:0000313" key="3">
    <source>
        <dbReference type="Proteomes" id="UP001517367"/>
    </source>
</evidence>